<reference evidence="2" key="1">
    <citation type="submission" date="2011-05" db="EMBL/GenBank/DDBJ databases">
        <title>Complete sequence of Desulfotomaculum carboxydivorans CO-1-SRB.</title>
        <authorList>
            <consortium name="US DOE Joint Genome Institute"/>
            <person name="Lucas S."/>
            <person name="Han J."/>
            <person name="Lapidus A."/>
            <person name="Cheng J.-F."/>
            <person name="Goodwin L."/>
            <person name="Pitluck S."/>
            <person name="Peters L."/>
            <person name="Mikhailova N."/>
            <person name="Lu M."/>
            <person name="Han C."/>
            <person name="Tapia R."/>
            <person name="Land M."/>
            <person name="Hauser L."/>
            <person name="Kyrpides N."/>
            <person name="Ivanova N."/>
            <person name="Pagani I."/>
            <person name="Stams A."/>
            <person name="Plugge C."/>
            <person name="Muyzer G."/>
            <person name="Kuever J."/>
            <person name="Parshina S."/>
            <person name="Ivanova A."/>
            <person name="Nazina T."/>
            <person name="Woyke T."/>
        </authorList>
    </citation>
    <scope>NUCLEOTIDE SEQUENCE [LARGE SCALE GENOMIC DNA]</scope>
    <source>
        <strain evidence="2">CO-1-SRB</strain>
    </source>
</reference>
<dbReference type="Proteomes" id="UP000009226">
    <property type="component" value="Chromosome"/>
</dbReference>
<dbReference type="RefSeq" id="WP_003544556.1">
    <property type="nucleotide sequence ID" value="NC_015565.1"/>
</dbReference>
<evidence type="ECO:0000313" key="3">
    <source>
        <dbReference type="Proteomes" id="UP000009226"/>
    </source>
</evidence>
<dbReference type="STRING" id="868595.Desca_0448"/>
<dbReference type="KEGG" id="dca:Desca_0448"/>
<proteinExistence type="predicted"/>
<feature type="compositionally biased region" description="Low complexity" evidence="1">
    <location>
        <begin position="10"/>
        <end position="22"/>
    </location>
</feature>
<dbReference type="HOGENOM" id="CLU_2408511_0_0_9"/>
<dbReference type="InterPro" id="IPR020256">
    <property type="entry name" value="Spore_coat_CotJA"/>
</dbReference>
<dbReference type="EMBL" id="CP002736">
    <property type="protein sequence ID" value="AEF93341.1"/>
    <property type="molecule type" value="Genomic_DNA"/>
</dbReference>
<name>F6B791_DESCC</name>
<organism evidence="2 3">
    <name type="scientific">Desulfotomaculum nigrificans (strain DSM 14880 / VKM B-2319 / CO-1-SRB)</name>
    <name type="common">Desulfotomaculum carboxydivorans</name>
    <dbReference type="NCBI Taxonomy" id="868595"/>
    <lineage>
        <taxon>Bacteria</taxon>
        <taxon>Bacillati</taxon>
        <taxon>Bacillota</taxon>
        <taxon>Clostridia</taxon>
        <taxon>Eubacteriales</taxon>
        <taxon>Desulfotomaculaceae</taxon>
        <taxon>Desulfotomaculum</taxon>
    </lineage>
</organism>
<evidence type="ECO:0008006" key="4">
    <source>
        <dbReference type="Google" id="ProtNLM"/>
    </source>
</evidence>
<dbReference type="Pfam" id="PF11007">
    <property type="entry name" value="CotJA"/>
    <property type="match status" value="1"/>
</dbReference>
<feature type="region of interest" description="Disordered" evidence="1">
    <location>
        <begin position="1"/>
        <end position="46"/>
    </location>
</feature>
<dbReference type="eggNOG" id="ENOG5033B4S">
    <property type="taxonomic scope" value="Bacteria"/>
</dbReference>
<dbReference type="AlphaFoldDB" id="F6B791"/>
<sequence length="97" mass="10929">MFREDKQQEQAKAQATPGYMPMPGQPGMPPHQGQPGMTTPSYPSMPGTQPGYYPGMYTGMELARAYIPIQRFGPLYDYAKALETGTLFPELYRPYPY</sequence>
<keyword evidence="3" id="KW-1185">Reference proteome</keyword>
<accession>F6B791</accession>
<gene>
    <name evidence="2" type="ordered locus">Desca_0448</name>
</gene>
<evidence type="ECO:0000313" key="2">
    <source>
        <dbReference type="EMBL" id="AEF93341.1"/>
    </source>
</evidence>
<protein>
    <recommendedName>
        <fullName evidence="4">Spore coat protein CotJA</fullName>
    </recommendedName>
</protein>
<evidence type="ECO:0000256" key="1">
    <source>
        <dbReference type="SAM" id="MobiDB-lite"/>
    </source>
</evidence>